<organism evidence="3 4">
    <name type="scientific">Mucisphaera calidilacus</name>
    <dbReference type="NCBI Taxonomy" id="2527982"/>
    <lineage>
        <taxon>Bacteria</taxon>
        <taxon>Pseudomonadati</taxon>
        <taxon>Planctomycetota</taxon>
        <taxon>Phycisphaerae</taxon>
        <taxon>Phycisphaerales</taxon>
        <taxon>Phycisphaeraceae</taxon>
        <taxon>Mucisphaera</taxon>
    </lineage>
</organism>
<feature type="domain" description="Glycosyl transferase family 1" evidence="1">
    <location>
        <begin position="217"/>
        <end position="374"/>
    </location>
</feature>
<dbReference type="PANTHER" id="PTHR45947">
    <property type="entry name" value="SULFOQUINOVOSYL TRANSFERASE SQD2"/>
    <property type="match status" value="1"/>
</dbReference>
<dbReference type="AlphaFoldDB" id="A0A518C0I4"/>
<sequence length="409" mass="44839">MRVLILNQPFYPDVAATAQHAHDLGRYLVERGHEVDVVASRSIYGETGASLPARERVDGIDVHRVGMSVFGKKGIAARLADFLLFYDLAALKVLTLPRADVVVTLTTPPFIGLVGATLRLLRGSRWVYWGMDLYPDVPVALGVMKPDGWLTLGFEWLNRWLMRACDRTVALGRCMKRLIVSKGVSAENVEVIGVWAANEPARRDPAASSYRGAWGLDGRFVVMYSGNLGLAHDAETLIAAAERLRDREDIRFVFVGSGKRMAEIRERVEALPNAQIYGYQPRERLEDLLSMADVHLISQLPSFTGVVVPSKLYGIMAAGRPSLFVGPEDAEVALELAESGAGLRIDVGDVDGLVSGIESLAGDREGCRAMGDRALAATRSRHAVEHRCAAWERLLVEVVQTSRYTDDAV</sequence>
<accession>A0A518C0I4</accession>
<reference evidence="3 4" key="1">
    <citation type="submission" date="2019-02" db="EMBL/GenBank/DDBJ databases">
        <title>Deep-cultivation of Planctomycetes and their phenomic and genomic characterization uncovers novel biology.</title>
        <authorList>
            <person name="Wiegand S."/>
            <person name="Jogler M."/>
            <person name="Boedeker C."/>
            <person name="Pinto D."/>
            <person name="Vollmers J."/>
            <person name="Rivas-Marin E."/>
            <person name="Kohn T."/>
            <person name="Peeters S.H."/>
            <person name="Heuer A."/>
            <person name="Rast P."/>
            <person name="Oberbeckmann S."/>
            <person name="Bunk B."/>
            <person name="Jeske O."/>
            <person name="Meyerdierks A."/>
            <person name="Storesund J.E."/>
            <person name="Kallscheuer N."/>
            <person name="Luecker S."/>
            <person name="Lage O.M."/>
            <person name="Pohl T."/>
            <person name="Merkel B.J."/>
            <person name="Hornburger P."/>
            <person name="Mueller R.-W."/>
            <person name="Bruemmer F."/>
            <person name="Labrenz M."/>
            <person name="Spormann A.M."/>
            <person name="Op den Camp H."/>
            <person name="Overmann J."/>
            <person name="Amann R."/>
            <person name="Jetten M.S.M."/>
            <person name="Mascher T."/>
            <person name="Medema M.H."/>
            <person name="Devos D.P."/>
            <person name="Kaster A.-K."/>
            <person name="Ovreas L."/>
            <person name="Rohde M."/>
            <person name="Galperin M.Y."/>
            <person name="Jogler C."/>
        </authorList>
    </citation>
    <scope>NUCLEOTIDE SEQUENCE [LARGE SCALE GENOMIC DNA]</scope>
    <source>
        <strain evidence="3 4">Pan265</strain>
    </source>
</reference>
<dbReference type="KEGG" id="mcad:Pan265_25910"/>
<gene>
    <name evidence="3" type="ORF">Pan265_25910</name>
</gene>
<dbReference type="CDD" id="cd03794">
    <property type="entry name" value="GT4_WbuB-like"/>
    <property type="match status" value="1"/>
</dbReference>
<dbReference type="PANTHER" id="PTHR45947:SF3">
    <property type="entry name" value="SULFOQUINOVOSYL TRANSFERASE SQD2"/>
    <property type="match status" value="1"/>
</dbReference>
<name>A0A518C0I4_9BACT</name>
<dbReference type="InterPro" id="IPR050194">
    <property type="entry name" value="Glycosyltransferase_grp1"/>
</dbReference>
<protein>
    <submittedName>
        <fullName evidence="3">Putative glycosyl transferase</fullName>
    </submittedName>
</protein>
<dbReference type="SUPFAM" id="SSF53756">
    <property type="entry name" value="UDP-Glycosyltransferase/glycogen phosphorylase"/>
    <property type="match status" value="1"/>
</dbReference>
<dbReference type="RefSeq" id="WP_145446880.1">
    <property type="nucleotide sequence ID" value="NZ_CP036280.1"/>
</dbReference>
<dbReference type="Pfam" id="PF00534">
    <property type="entry name" value="Glycos_transf_1"/>
    <property type="match status" value="1"/>
</dbReference>
<evidence type="ECO:0000313" key="3">
    <source>
        <dbReference type="EMBL" id="QDU72717.1"/>
    </source>
</evidence>
<evidence type="ECO:0000313" key="4">
    <source>
        <dbReference type="Proteomes" id="UP000320386"/>
    </source>
</evidence>
<dbReference type="EMBL" id="CP036280">
    <property type="protein sequence ID" value="QDU72717.1"/>
    <property type="molecule type" value="Genomic_DNA"/>
</dbReference>
<dbReference type="OrthoDB" id="9811902at2"/>
<feature type="domain" description="Glycosyltransferase subfamily 4-like N-terminal" evidence="2">
    <location>
        <begin position="18"/>
        <end position="195"/>
    </location>
</feature>
<dbReference type="Proteomes" id="UP000320386">
    <property type="component" value="Chromosome"/>
</dbReference>
<keyword evidence="3" id="KW-0808">Transferase</keyword>
<dbReference type="GO" id="GO:0016758">
    <property type="term" value="F:hexosyltransferase activity"/>
    <property type="evidence" value="ECO:0007669"/>
    <property type="project" value="TreeGrafter"/>
</dbReference>
<dbReference type="Gene3D" id="3.40.50.2000">
    <property type="entry name" value="Glycogen Phosphorylase B"/>
    <property type="match status" value="2"/>
</dbReference>
<dbReference type="InterPro" id="IPR028098">
    <property type="entry name" value="Glyco_trans_4-like_N"/>
</dbReference>
<dbReference type="InterPro" id="IPR001296">
    <property type="entry name" value="Glyco_trans_1"/>
</dbReference>
<evidence type="ECO:0000259" key="1">
    <source>
        <dbReference type="Pfam" id="PF00534"/>
    </source>
</evidence>
<proteinExistence type="predicted"/>
<keyword evidence="4" id="KW-1185">Reference proteome</keyword>
<evidence type="ECO:0000259" key="2">
    <source>
        <dbReference type="Pfam" id="PF13579"/>
    </source>
</evidence>
<dbReference type="Pfam" id="PF13579">
    <property type="entry name" value="Glyco_trans_4_4"/>
    <property type="match status" value="1"/>
</dbReference>